<dbReference type="GO" id="GO:0004398">
    <property type="term" value="F:histidine decarboxylase activity"/>
    <property type="evidence" value="ECO:0007669"/>
    <property type="project" value="UniProtKB-EC"/>
</dbReference>
<evidence type="ECO:0000256" key="1">
    <source>
        <dbReference type="ARBA" id="ARBA00001933"/>
    </source>
</evidence>
<sequence length="387" mass="42141">MTINLNRPRRWLRAATHRPTMTPRFELLLQQLTTAAKTSIGFPAATDIDYRPLGPLLGVLLNNLGDPWTDGLQPMHAKGIERDLLDYFAQLFRAPLGWTGYVTSGGTEGNHYGLWLGRTRLPNAVAFHSAAAHYSVAKAEHLLGLPSVTVATLPNGEIDYADLQRQAGQWRSRPAIVTATIGTTMTEAVDDVRRIHQALDAAGVTHRYVHSDAALAGVPLAVTANRPAFDLADGADSISISGHKFFGTPLVCGVVLTRRGPDDLPAAIRYTGAPDTSISGSRNGLGAVMLAYALDTLGTSGLSDRTHRARDVATYACRRLQHLGWSHWRNPGAFTVMLREPPDAVRTRWRLPSTAGWSHLICMPGVTIRQIDEFADELGEHRSATRP</sequence>
<dbReference type="EMBL" id="JACHXF010000012">
    <property type="protein sequence ID" value="MBB3097685.1"/>
    <property type="molecule type" value="Genomic_DNA"/>
</dbReference>
<proteinExistence type="inferred from homology"/>
<keyword evidence="9" id="KW-1185">Reference proteome</keyword>
<dbReference type="Pfam" id="PF00282">
    <property type="entry name" value="Pyridoxal_deC"/>
    <property type="match status" value="1"/>
</dbReference>
<dbReference type="NCBIfam" id="NF002748">
    <property type="entry name" value="PRK02769.1"/>
    <property type="match status" value="1"/>
</dbReference>
<accession>A0A7W5AKD4</accession>
<dbReference type="InterPro" id="IPR015421">
    <property type="entry name" value="PyrdxlP-dep_Trfase_major"/>
</dbReference>
<dbReference type="AlphaFoldDB" id="A0A7W5AKD4"/>
<comment type="caution">
    <text evidence="8">The sequence shown here is derived from an EMBL/GenBank/DDBJ whole genome shotgun (WGS) entry which is preliminary data.</text>
</comment>
<dbReference type="RefSeq" id="WP_183223079.1">
    <property type="nucleotide sequence ID" value="NZ_BMPW01000019.1"/>
</dbReference>
<dbReference type="PANTHER" id="PTHR46101">
    <property type="match status" value="1"/>
</dbReference>
<evidence type="ECO:0000313" key="8">
    <source>
        <dbReference type="EMBL" id="MBB3097685.1"/>
    </source>
</evidence>
<dbReference type="InterPro" id="IPR015424">
    <property type="entry name" value="PyrdxlP-dep_Trfase"/>
</dbReference>
<dbReference type="PANTHER" id="PTHR46101:SF2">
    <property type="entry name" value="SERINE DECARBOXYLASE"/>
    <property type="match status" value="1"/>
</dbReference>
<evidence type="ECO:0000313" key="9">
    <source>
        <dbReference type="Proteomes" id="UP000590749"/>
    </source>
</evidence>
<dbReference type="Gene3D" id="3.40.640.10">
    <property type="entry name" value="Type I PLP-dependent aspartate aminotransferase-like (Major domain)"/>
    <property type="match status" value="1"/>
</dbReference>
<dbReference type="Proteomes" id="UP000590749">
    <property type="component" value="Unassembled WGS sequence"/>
</dbReference>
<dbReference type="GO" id="GO:0004058">
    <property type="term" value="F:aromatic-L-amino-acid decarboxylase activity"/>
    <property type="evidence" value="ECO:0007669"/>
    <property type="project" value="UniProtKB-ARBA"/>
</dbReference>
<keyword evidence="3" id="KW-0210">Decarboxylase</keyword>
<evidence type="ECO:0000256" key="4">
    <source>
        <dbReference type="ARBA" id="ARBA00022898"/>
    </source>
</evidence>
<keyword evidence="5 7" id="KW-0456">Lyase</keyword>
<dbReference type="GO" id="GO:0019752">
    <property type="term" value="P:carboxylic acid metabolic process"/>
    <property type="evidence" value="ECO:0007669"/>
    <property type="project" value="InterPro"/>
</dbReference>
<evidence type="ECO:0000256" key="3">
    <source>
        <dbReference type="ARBA" id="ARBA00022793"/>
    </source>
</evidence>
<dbReference type="SUPFAM" id="SSF53383">
    <property type="entry name" value="PLP-dependent transferases"/>
    <property type="match status" value="1"/>
</dbReference>
<dbReference type="GO" id="GO:0030170">
    <property type="term" value="F:pyridoxal phosphate binding"/>
    <property type="evidence" value="ECO:0007669"/>
    <property type="project" value="InterPro"/>
</dbReference>
<gene>
    <name evidence="8" type="ORF">FHR83_005369</name>
</gene>
<comment type="similarity">
    <text evidence="2 7">Belongs to the group II decarboxylase family.</text>
</comment>
<name>A0A7W5AKD4_9ACTN</name>
<feature type="modified residue" description="N6-(pyridoxal phosphate)lysine" evidence="6">
    <location>
        <position position="244"/>
    </location>
</feature>
<keyword evidence="4 6" id="KW-0663">Pyridoxal phosphate</keyword>
<organism evidence="8 9">
    <name type="scientific">Actinoplanes campanulatus</name>
    <dbReference type="NCBI Taxonomy" id="113559"/>
    <lineage>
        <taxon>Bacteria</taxon>
        <taxon>Bacillati</taxon>
        <taxon>Actinomycetota</taxon>
        <taxon>Actinomycetes</taxon>
        <taxon>Micromonosporales</taxon>
        <taxon>Micromonosporaceae</taxon>
        <taxon>Actinoplanes</taxon>
    </lineage>
</organism>
<dbReference type="EC" id="4.1.1.22" evidence="8"/>
<protein>
    <submittedName>
        <fullName evidence="8">Histidine decarboxylase</fullName>
        <ecNumber evidence="8">4.1.1.22</ecNumber>
    </submittedName>
</protein>
<dbReference type="InterPro" id="IPR002129">
    <property type="entry name" value="PyrdxlP-dep_de-COase"/>
</dbReference>
<reference evidence="8 9" key="1">
    <citation type="submission" date="2020-08" db="EMBL/GenBank/DDBJ databases">
        <title>Genomic Encyclopedia of Type Strains, Phase III (KMG-III): the genomes of soil and plant-associated and newly described type strains.</title>
        <authorList>
            <person name="Whitman W."/>
        </authorList>
    </citation>
    <scope>NUCLEOTIDE SEQUENCE [LARGE SCALE GENOMIC DNA]</scope>
    <source>
        <strain evidence="8 9">CECT 3287</strain>
    </source>
</reference>
<evidence type="ECO:0000256" key="6">
    <source>
        <dbReference type="PIRSR" id="PIRSR602129-50"/>
    </source>
</evidence>
<evidence type="ECO:0000256" key="5">
    <source>
        <dbReference type="ARBA" id="ARBA00023239"/>
    </source>
</evidence>
<evidence type="ECO:0000256" key="2">
    <source>
        <dbReference type="ARBA" id="ARBA00009533"/>
    </source>
</evidence>
<dbReference type="InterPro" id="IPR051151">
    <property type="entry name" value="Group_II_Decarboxylase"/>
</dbReference>
<comment type="cofactor">
    <cofactor evidence="1 6 7">
        <name>pyridoxal 5'-phosphate</name>
        <dbReference type="ChEBI" id="CHEBI:597326"/>
    </cofactor>
</comment>
<evidence type="ECO:0000256" key="7">
    <source>
        <dbReference type="RuleBase" id="RU000382"/>
    </source>
</evidence>